<dbReference type="InterPro" id="IPR001878">
    <property type="entry name" value="Znf_CCHC"/>
</dbReference>
<dbReference type="GeneID" id="121502494"/>
<dbReference type="InterPro" id="IPR005312">
    <property type="entry name" value="DUF1759"/>
</dbReference>
<gene>
    <name evidence="4" type="primary">LOC121502494</name>
    <name evidence="3" type="synonym">LOC121502493</name>
</gene>
<dbReference type="SUPFAM" id="SSF56672">
    <property type="entry name" value="DNA/RNA polymerases"/>
    <property type="match status" value="1"/>
</dbReference>
<evidence type="ECO:0000313" key="4">
    <source>
        <dbReference type="RefSeq" id="XP_041632112.1"/>
    </source>
</evidence>
<evidence type="ECO:0000313" key="2">
    <source>
        <dbReference type="Proteomes" id="UP001652661"/>
    </source>
</evidence>
<dbReference type="InterPro" id="IPR043502">
    <property type="entry name" value="DNA/RNA_pol_sf"/>
</dbReference>
<dbReference type="Proteomes" id="UP001652661">
    <property type="component" value="Chromosome 2L"/>
</dbReference>
<dbReference type="RefSeq" id="XP_041632112.1">
    <property type="nucleotide sequence ID" value="XM_041776178.1"/>
</dbReference>
<protein>
    <recommendedName>
        <fullName evidence="1">CCHC-type domain-containing protein</fullName>
    </recommendedName>
</protein>
<proteinExistence type="predicted"/>
<dbReference type="InterPro" id="IPR008042">
    <property type="entry name" value="Retrotrans_Pao"/>
</dbReference>
<feature type="domain" description="CCHC-type" evidence="1">
    <location>
        <begin position="348"/>
        <end position="364"/>
    </location>
</feature>
<feature type="domain" description="CCHC-type" evidence="1">
    <location>
        <begin position="382"/>
        <end position="398"/>
    </location>
</feature>
<accession>A0ABM3C6S0</accession>
<dbReference type="SMART" id="SM00343">
    <property type="entry name" value="ZnF_C2HC"/>
    <property type="match status" value="2"/>
</dbReference>
<organism evidence="2 4">
    <name type="scientific">Drosophila kikkawai</name>
    <name type="common">Fruit fly</name>
    <dbReference type="NCBI Taxonomy" id="30033"/>
    <lineage>
        <taxon>Eukaryota</taxon>
        <taxon>Metazoa</taxon>
        <taxon>Ecdysozoa</taxon>
        <taxon>Arthropoda</taxon>
        <taxon>Hexapoda</taxon>
        <taxon>Insecta</taxon>
        <taxon>Pterygota</taxon>
        <taxon>Neoptera</taxon>
        <taxon>Endopterygota</taxon>
        <taxon>Diptera</taxon>
        <taxon>Brachycera</taxon>
        <taxon>Muscomorpha</taxon>
        <taxon>Ephydroidea</taxon>
        <taxon>Drosophilidae</taxon>
        <taxon>Drosophila</taxon>
        <taxon>Sophophora</taxon>
    </lineage>
</organism>
<sequence length="1084" mass="123149">MPAKHTKKPELAPHAPNGEEFYRAKADSMVRQLAALNSFLTEEQLAKFDESELQVRLDLIERMYSDFDSSRLNLEQLVLEELESDARLTFTTAYCETKGKICRHLNSEKRKSLANSTELHGILGGHAAAFKCNSRPTRLPEFQLPRFGGAYIDWPDFYAMFNTVVGKNEDLTKVEKFQHLRACLDGIALDAIRSLEPTENNYDRALELLTSRFDNKLWHFQAHVRSLFKLPGVEKGSASSLRQLSDKANSHLRALATMASTQEIYDGLLIHLIASKLDVQTQERWEEGLPSKELPSWDKFSSFLDLRCSMMENLEYAMVNQAPSKQVGKEANKFCRSTLVASSSAMPSCTLCESREHYLTKCPQFLGLNPNQRYRESKRLHLCLNCLRKGHSLQQCKSGNCRHCHQRHHSLLHLETNPVPTLAQPVPEILPQGSSHVSVALSKTPPLASSSTRTEYVLLATAIVYVKNRSGVFVPCRALLDLASQINFVTSRFANQLQLKIHRSVISISGIGESSLASDKSVHIFAQSSNAKYSTSLSACVTQSITDYHPHFDLNASEWKIPENLELADPLFYKSQRIDLLIGASIFFDLLCMGQIRLGSNLPTLQKTRLGWIVSGGLSVGSSIRSSLVSLSQEPSTHSESESISEILKRFWEIDNCADSTKTISKEEALCEQLFQQEYTRLESGQYSVLLPAKTSFDALGDSYDRALIRFKSLETKLARNLELKSQYKAFIEEYLNLGHMSLTTKNAAPYQYYLPHHCVQKLESTTTKLRVVFDGSAKSTSGYSLNDLLYAGHSIQPKIFTTLLRFRFFKVALCGDICKMYRCVRVTHPHQFLQCILWRDRPEDEIQVYSLDTVTYGRKPAAFLAIRAMQQLSYDEEAEFPVAAKIIRTNFYVDDLIAGGDTIEEVVEIRQQIKALLERGHFPIRKWCSNEPAALEGVDDWDREKTLKFHDGTDVTKALGLSWDTLSDSLLFSFSNEWTEKPSTKRSILSAIAKFYDPLGLIAPIITKLKIFMQVLWKDKLDWDESLPQSLHSAWLEHITHRAKYMDFAMQAWQLTELASMFDQRTKVSFRRTYFARNQESHP</sequence>
<keyword evidence="2" id="KW-1185">Reference proteome</keyword>
<reference evidence="2 3" key="1">
    <citation type="submission" date="2025-05" db="UniProtKB">
        <authorList>
            <consortium name="RefSeq"/>
        </authorList>
    </citation>
    <scope>NUCLEOTIDE SEQUENCE [LARGE SCALE GENOMIC DNA]</scope>
    <source>
        <strain evidence="2 3">14028-0561.14</strain>
        <tissue evidence="3 4">Whole fly</tissue>
    </source>
</reference>
<dbReference type="Pfam" id="PF05380">
    <property type="entry name" value="Peptidase_A17"/>
    <property type="match status" value="1"/>
</dbReference>
<dbReference type="Pfam" id="PF03564">
    <property type="entry name" value="DUF1759"/>
    <property type="match status" value="1"/>
</dbReference>
<evidence type="ECO:0000259" key="1">
    <source>
        <dbReference type="SMART" id="SM00343"/>
    </source>
</evidence>
<evidence type="ECO:0000313" key="3">
    <source>
        <dbReference type="RefSeq" id="XP_041632111.1"/>
    </source>
</evidence>
<dbReference type="PANTHER" id="PTHR47331">
    <property type="entry name" value="PHD-TYPE DOMAIN-CONTAINING PROTEIN"/>
    <property type="match status" value="1"/>
</dbReference>
<dbReference type="RefSeq" id="XP_041632111.1">
    <property type="nucleotide sequence ID" value="XM_041776177.1"/>
</dbReference>
<name>A0ABM3C6S0_DROKI</name>